<name>A0A423KN98_9PSED</name>
<evidence type="ECO:0000313" key="1">
    <source>
        <dbReference type="EMBL" id="RON55880.1"/>
    </source>
</evidence>
<proteinExistence type="predicted"/>
<evidence type="ECO:0000313" key="2">
    <source>
        <dbReference type="Proteomes" id="UP000283627"/>
    </source>
</evidence>
<dbReference type="AlphaFoldDB" id="A0A423KN98"/>
<accession>A0A423KN98</accession>
<dbReference type="RefSeq" id="WP_123404538.1">
    <property type="nucleotide sequence ID" value="NZ_MOBP01000005.1"/>
</dbReference>
<reference evidence="1 2" key="1">
    <citation type="submission" date="2016-10" db="EMBL/GenBank/DDBJ databases">
        <title>Comparative genome analysis of multiple Pseudomonas spp. focuses on biocontrol and plant growth promoting traits.</title>
        <authorList>
            <person name="Tao X.-Y."/>
            <person name="Taylor C.G."/>
        </authorList>
    </citation>
    <scope>NUCLEOTIDE SEQUENCE [LARGE SCALE GENOMIC DNA]</scope>
    <source>
        <strain evidence="1 2">39A2</strain>
    </source>
</reference>
<organism evidence="1 2">
    <name type="scientific">Pseudomonas frederiksbergensis</name>
    <dbReference type="NCBI Taxonomy" id="104087"/>
    <lineage>
        <taxon>Bacteria</taxon>
        <taxon>Pseudomonadati</taxon>
        <taxon>Pseudomonadota</taxon>
        <taxon>Gammaproteobacteria</taxon>
        <taxon>Pseudomonadales</taxon>
        <taxon>Pseudomonadaceae</taxon>
        <taxon>Pseudomonas</taxon>
    </lineage>
</organism>
<dbReference type="Proteomes" id="UP000283627">
    <property type="component" value="Unassembled WGS sequence"/>
</dbReference>
<gene>
    <name evidence="1" type="ORF">BK665_07920</name>
</gene>
<dbReference type="EMBL" id="MOBP01000005">
    <property type="protein sequence ID" value="RON55880.1"/>
    <property type="molecule type" value="Genomic_DNA"/>
</dbReference>
<dbReference type="OrthoDB" id="6957043at2"/>
<comment type="caution">
    <text evidence="1">The sequence shown here is derived from an EMBL/GenBank/DDBJ whole genome shotgun (WGS) entry which is preliminary data.</text>
</comment>
<protein>
    <submittedName>
        <fullName evidence="1">Uncharacterized protein</fullName>
    </submittedName>
</protein>
<sequence length="192" mass="21504">MSLENNNDAFMANLYVDGLPLVLNQQRLKRRLQDPRITRRERLDVEVALADRDGTSFVTLADHEDDKPLLFKFALQGDKYAVTAVLRGMYDGWRLKIEANTHHLSVSDSAASNLFSISKHGAPRARLEHLGAGPSYIQLVSERNGRALYKAEEAGRKYFMDVDPNTTVHNAFNNAPVAFVLKIVDKLVPAAK</sequence>